<protein>
    <submittedName>
        <fullName evidence="1">Uncharacterized protein</fullName>
    </submittedName>
</protein>
<organism evidence="1 3">
    <name type="scientific">Gallibacterium anatis</name>
    <dbReference type="NCBI Taxonomy" id="750"/>
    <lineage>
        <taxon>Bacteria</taxon>
        <taxon>Pseudomonadati</taxon>
        <taxon>Pseudomonadota</taxon>
        <taxon>Gammaproteobacteria</taxon>
        <taxon>Pasteurellales</taxon>
        <taxon>Pasteurellaceae</taxon>
        <taxon>Gallibacterium</taxon>
    </lineage>
</organism>
<dbReference type="EMBL" id="CP126975">
    <property type="protein sequence ID" value="WIM80813.1"/>
    <property type="molecule type" value="Genomic_DNA"/>
</dbReference>
<dbReference type="Proteomes" id="UP000092643">
    <property type="component" value="Unassembled WGS sequence"/>
</dbReference>
<accession>A0A1A7P931</accession>
<evidence type="ECO:0000313" key="3">
    <source>
        <dbReference type="Proteomes" id="UP000092643"/>
    </source>
</evidence>
<dbReference type="OrthoDB" id="9177208at2"/>
<evidence type="ECO:0000313" key="1">
    <source>
        <dbReference type="EMBL" id="OBW98563.1"/>
    </source>
</evidence>
<sequence length="464" mass="55180">MSEQQTIYNQIDFVIKAPRFRIVFSYMDDKGVAFVREYMLRLLKITPCKPEQIARYFGFSQHETEIALDDLKQQKWIEWQDNGLISLSLAGLQLFSINDSNSPKIPTLKEFGNEYRMELLNNNFLQKKQIDFNRQNAIELEIQAKVLSEAQEIGRKTFQRRFIQLLQDDIIELPEKDISLYKIDAIESKGSPVYFRFTQQFELLPETGAAKERHDIANLTHQDNIQQAITEHLEQFGGRDNLRELRKSMEEIGDDDSLKILFGGQLDFNEFLKIYQKYDEQNGLYFIGQIYHREDLFKEINLYLEQLDKEHPKKFFWLAPSDMYWGKQRKIHDQIQSLVDNQKNKNYDFRLYLPLPPERNQRERQTWQNEFKDISENVLYGYCEGFLDGNTEILFLENQFAVVCYHAKLSHYPVTLPIGFMTRDKKRVSHIQRLVENYLSSKSFFKDDVLQEKDLGLLNHLNRK</sequence>
<name>A0A1A7P931_9PAST</name>
<evidence type="ECO:0000313" key="2">
    <source>
        <dbReference type="EMBL" id="WIM80813.1"/>
    </source>
</evidence>
<proteinExistence type="predicted"/>
<evidence type="ECO:0000313" key="4">
    <source>
        <dbReference type="Proteomes" id="UP001226750"/>
    </source>
</evidence>
<dbReference type="Proteomes" id="UP001226750">
    <property type="component" value="Chromosome"/>
</dbReference>
<dbReference type="RefSeq" id="WP_065232229.1">
    <property type="nucleotide sequence ID" value="NZ_CP103874.1"/>
</dbReference>
<keyword evidence="4" id="KW-1185">Reference proteome</keyword>
<reference evidence="2 4" key="2">
    <citation type="submission" date="2023-06" db="EMBL/GenBank/DDBJ databases">
        <title>Complete Genome Sequence of Gallibacterium anatis Strain BJF12, Isolated from a chicken with diarrhea.</title>
        <authorList>
            <person name="Guo F."/>
            <person name="Bu W."/>
            <person name="Xu F."/>
            <person name="Wen T."/>
        </authorList>
    </citation>
    <scope>NUCLEOTIDE SEQUENCE [LARGE SCALE GENOMIC DNA]</scope>
    <source>
        <strain evidence="2 4">BJF12</strain>
    </source>
</reference>
<dbReference type="EMBL" id="JTJO01000028">
    <property type="protein sequence ID" value="OBW98563.1"/>
    <property type="molecule type" value="Genomic_DNA"/>
</dbReference>
<dbReference type="AlphaFoldDB" id="A0A1A7P931"/>
<gene>
    <name evidence="2" type="ORF">QP018_06180</name>
    <name evidence="1" type="ORF">QV03_05885</name>
</gene>
<reference evidence="1 3" key="1">
    <citation type="submission" date="2014-11" db="EMBL/GenBank/DDBJ databases">
        <title>Pan-genome of Gallibacterium spp.</title>
        <authorList>
            <person name="Kudirkiene E."/>
            <person name="Bojesen A.M."/>
        </authorList>
    </citation>
    <scope>NUCLEOTIDE SEQUENCE [LARGE SCALE GENOMIC DNA]</scope>
    <source>
        <strain evidence="1 3">F 279</strain>
    </source>
</reference>
<dbReference type="PATRIC" id="fig|750.22.peg.1201"/>